<gene>
    <name evidence="1" type="ORF">PAMC26510_37350</name>
</gene>
<name>A0A242M3Y4_CABSO</name>
<comment type="caution">
    <text evidence="1">The sequence shown here is derived from an EMBL/GenBank/DDBJ whole genome shotgun (WGS) entry which is preliminary data.</text>
</comment>
<evidence type="ECO:0000313" key="2">
    <source>
        <dbReference type="Proteomes" id="UP000194546"/>
    </source>
</evidence>
<sequence length="22" mass="2533">MFQSIVSRSLQYAHVPQQVADQ</sequence>
<reference evidence="1 2" key="1">
    <citation type="submission" date="2017-03" db="EMBL/GenBank/DDBJ databases">
        <title>Genome analysis of strain PAMC 26510.</title>
        <authorList>
            <person name="Oh H.-M."/>
            <person name="Yang J.-A."/>
        </authorList>
    </citation>
    <scope>NUCLEOTIDE SEQUENCE [LARGE SCALE GENOMIC DNA]</scope>
    <source>
        <strain evidence="1 2">PAMC 26510</strain>
    </source>
</reference>
<dbReference type="Proteomes" id="UP000194546">
    <property type="component" value="Unassembled WGS sequence"/>
</dbReference>
<proteinExistence type="predicted"/>
<organism evidence="1 2">
    <name type="scientific">Caballeronia sordidicola</name>
    <name type="common">Burkholderia sordidicola</name>
    <dbReference type="NCBI Taxonomy" id="196367"/>
    <lineage>
        <taxon>Bacteria</taxon>
        <taxon>Pseudomonadati</taxon>
        <taxon>Pseudomonadota</taxon>
        <taxon>Betaproteobacteria</taxon>
        <taxon>Burkholderiales</taxon>
        <taxon>Burkholderiaceae</taxon>
        <taxon>Caballeronia</taxon>
    </lineage>
</organism>
<protein>
    <submittedName>
        <fullName evidence="1">Formamidopyrimidine-DNA glycosylase</fullName>
    </submittedName>
</protein>
<evidence type="ECO:0000313" key="1">
    <source>
        <dbReference type="EMBL" id="OTP65904.1"/>
    </source>
</evidence>
<accession>A0A242M3Y4</accession>
<dbReference type="AlphaFoldDB" id="A0A242M3Y4"/>
<dbReference type="EMBL" id="NBTY01000212">
    <property type="protein sequence ID" value="OTP65904.1"/>
    <property type="molecule type" value="Genomic_DNA"/>
</dbReference>